<evidence type="ECO:0000313" key="2">
    <source>
        <dbReference type="EMBL" id="TPW35993.1"/>
    </source>
</evidence>
<proteinExistence type="predicted"/>
<evidence type="ECO:0000313" key="3">
    <source>
        <dbReference type="Proteomes" id="UP000315037"/>
    </source>
</evidence>
<reference evidence="2 3" key="1">
    <citation type="submission" date="2019-03" db="EMBL/GenBank/DDBJ databases">
        <title>The complete genome sequence of Neokomagataea sp. Jb2 NBRC113641.</title>
        <authorList>
            <person name="Chua K.-O."/>
            <person name="Chan K.-G."/>
            <person name="See-Too W.-S."/>
        </authorList>
    </citation>
    <scope>NUCLEOTIDE SEQUENCE [LARGE SCALE GENOMIC DNA]</scope>
    <source>
        <strain evidence="2 3">Jb2</strain>
    </source>
</reference>
<dbReference type="Pfam" id="PF00226">
    <property type="entry name" value="DnaJ"/>
    <property type="match status" value="1"/>
</dbReference>
<dbReference type="SMART" id="SM00271">
    <property type="entry name" value="DnaJ"/>
    <property type="match status" value="1"/>
</dbReference>
<dbReference type="Proteomes" id="UP000315037">
    <property type="component" value="Unassembled WGS sequence"/>
</dbReference>
<dbReference type="CDD" id="cd06257">
    <property type="entry name" value="DnaJ"/>
    <property type="match status" value="1"/>
</dbReference>
<name>A0A506USB9_9PROT</name>
<dbReference type="InterPro" id="IPR029024">
    <property type="entry name" value="TerB-like"/>
</dbReference>
<dbReference type="Gene3D" id="1.10.287.110">
    <property type="entry name" value="DnaJ domain"/>
    <property type="match status" value="1"/>
</dbReference>
<dbReference type="AlphaFoldDB" id="A0A506USB9"/>
<dbReference type="PROSITE" id="PS50076">
    <property type="entry name" value="DNAJ_2"/>
    <property type="match status" value="1"/>
</dbReference>
<gene>
    <name evidence="2" type="ORF">E3202_03540</name>
</gene>
<dbReference type="SUPFAM" id="SSF158682">
    <property type="entry name" value="TerB-like"/>
    <property type="match status" value="1"/>
</dbReference>
<sequence>MAVWGKIFGGVAGLATGGPVGGLLGLTLGHMADKKKLLTPISGTWGERFTAHGTPDPNNAAFFTAAKLASLLGKRDQLFGLGVIALCAKMAKIDGPVTRREVDAFKGCFHFPPEHQREVGLMFDRARERTDDYAMYADEMGKAYRGVSTEPLESLLGALFRIARADLPPHAPLNPQEMAFLRRVHQGFGLSQAAWERAESGQARAASAPDAPDAYRVLGIARSASDTDVRLRWRALVREHHPDVLAARQGLTPAQHQAALERIARINAAWDQIKRDRGI</sequence>
<dbReference type="RefSeq" id="WP_165599493.1">
    <property type="nucleotide sequence ID" value="NZ_SORY01000002.1"/>
</dbReference>
<comment type="caution">
    <text evidence="2">The sequence shown here is derived from an EMBL/GenBank/DDBJ whole genome shotgun (WGS) entry which is preliminary data.</text>
</comment>
<dbReference type="EMBL" id="SORZ01000001">
    <property type="protein sequence ID" value="TPW35993.1"/>
    <property type="molecule type" value="Genomic_DNA"/>
</dbReference>
<dbReference type="Gene3D" id="1.10.3680.10">
    <property type="entry name" value="TerB-like"/>
    <property type="match status" value="1"/>
</dbReference>
<dbReference type="SUPFAM" id="SSF46565">
    <property type="entry name" value="Chaperone J-domain"/>
    <property type="match status" value="1"/>
</dbReference>
<protein>
    <submittedName>
        <fullName evidence="2">Molecular chaperone DjlA</fullName>
    </submittedName>
</protein>
<feature type="domain" description="J" evidence="1">
    <location>
        <begin position="213"/>
        <end position="278"/>
    </location>
</feature>
<dbReference type="InterPro" id="IPR036869">
    <property type="entry name" value="J_dom_sf"/>
</dbReference>
<organism evidence="2 3">
    <name type="scientific">Oecophyllibacter saccharovorans</name>
    <dbReference type="NCBI Taxonomy" id="2558360"/>
    <lineage>
        <taxon>Bacteria</taxon>
        <taxon>Pseudomonadati</taxon>
        <taxon>Pseudomonadota</taxon>
        <taxon>Alphaproteobacteria</taxon>
        <taxon>Acetobacterales</taxon>
        <taxon>Acetobacteraceae</taxon>
        <taxon>Oecophyllibacter</taxon>
    </lineage>
</organism>
<dbReference type="CDD" id="cd07316">
    <property type="entry name" value="terB_like_DjlA"/>
    <property type="match status" value="1"/>
</dbReference>
<keyword evidence="3" id="KW-1185">Reference proteome</keyword>
<accession>A0A506USB9</accession>
<dbReference type="InterPro" id="IPR001623">
    <property type="entry name" value="DnaJ_domain"/>
</dbReference>
<dbReference type="Pfam" id="PF05099">
    <property type="entry name" value="TerB"/>
    <property type="match status" value="1"/>
</dbReference>
<dbReference type="InterPro" id="IPR007791">
    <property type="entry name" value="DjlA_N"/>
</dbReference>
<evidence type="ECO:0000259" key="1">
    <source>
        <dbReference type="PROSITE" id="PS50076"/>
    </source>
</evidence>